<dbReference type="InterPro" id="IPR029033">
    <property type="entry name" value="His_PPase_superfam"/>
</dbReference>
<dbReference type="OrthoDB" id="414418at2759"/>
<dbReference type="CDD" id="cd07067">
    <property type="entry name" value="HP_PGM_like"/>
    <property type="match status" value="1"/>
</dbReference>
<accession>S9WL67</accession>
<reference evidence="1 2" key="1">
    <citation type="journal article" date="2013" name="PLoS ONE">
        <title>Predicting the Proteins of Angomonas deanei, Strigomonas culicis and Their Respective Endosymbionts Reveals New Aspects of the Trypanosomatidae Family.</title>
        <authorList>
            <person name="Motta M.C."/>
            <person name="Martins A.C."/>
            <person name="de Souza S.S."/>
            <person name="Catta-Preta C.M."/>
            <person name="Silva R."/>
            <person name="Klein C.C."/>
            <person name="de Almeida L.G."/>
            <person name="de Lima Cunha O."/>
            <person name="Ciapina L.P."/>
            <person name="Brocchi M."/>
            <person name="Colabardini A.C."/>
            <person name="de Araujo Lima B."/>
            <person name="Machado C.R."/>
            <person name="de Almeida Soares C.M."/>
            <person name="Probst C.M."/>
            <person name="de Menezes C.B."/>
            <person name="Thompson C.E."/>
            <person name="Bartholomeu D.C."/>
            <person name="Gradia D.F."/>
            <person name="Pavoni D.P."/>
            <person name="Grisard E.C."/>
            <person name="Fantinatti-Garboggini F."/>
            <person name="Marchini F.K."/>
            <person name="Rodrigues-Luiz G.F."/>
            <person name="Wagner G."/>
            <person name="Goldman G.H."/>
            <person name="Fietto J.L."/>
            <person name="Elias M.C."/>
            <person name="Goldman M.H."/>
            <person name="Sagot M.F."/>
            <person name="Pereira M."/>
            <person name="Stoco P.H."/>
            <person name="de Mendonca-Neto R.P."/>
            <person name="Teixeira S.M."/>
            <person name="Maciel T.E."/>
            <person name="de Oliveira Mendes T.A."/>
            <person name="Urmenyi T.P."/>
            <person name="de Souza W."/>
            <person name="Schenkman S."/>
            <person name="de Vasconcelos A.T."/>
        </authorList>
    </citation>
    <scope>NUCLEOTIDE SEQUENCE [LARGE SCALE GENOMIC DNA]</scope>
</reference>
<dbReference type="InterPro" id="IPR013078">
    <property type="entry name" value="His_Pase_superF_clade-1"/>
</dbReference>
<proteinExistence type="predicted"/>
<protein>
    <submittedName>
        <fullName evidence="1">Uncharacterized protein</fullName>
    </submittedName>
</protein>
<dbReference type="PANTHER" id="PTHR16469">
    <property type="entry name" value="UBIQUITIN-ASSOCIATED AND SH3 DOMAIN-CONTAINING BA-RELATED"/>
    <property type="match status" value="1"/>
</dbReference>
<sequence>MPPSRIVIVRHGERTDHMDRSFAKIFPRPHDPPLTPSGIEMGVRLGAYLVAAYQVDPTEVIVATSPLLRCVQTSDGVVRGLVGAGGAADAPPIYLELGLAEGAYWLFHDMQKNPDVVAPTAFHCPEPLFHSADYFKENTSKYVRTEKAFDLQADPEHYIQENELHEKDLHGRVKRGAAALLADPFFEGKTVVLTAHGETTVLWYNAITGNELSLSPAYTGFVYLLPSGADGAFVAQNDPFTTPHLPTVPSEH</sequence>
<dbReference type="Proteomes" id="UP000015354">
    <property type="component" value="Unassembled WGS sequence"/>
</dbReference>
<evidence type="ECO:0000313" key="1">
    <source>
        <dbReference type="EMBL" id="EPY36695.1"/>
    </source>
</evidence>
<dbReference type="SUPFAM" id="SSF53254">
    <property type="entry name" value="Phosphoglycerate mutase-like"/>
    <property type="match status" value="1"/>
</dbReference>
<dbReference type="PANTHER" id="PTHR16469:SF27">
    <property type="entry name" value="UBIQUITIN-ASSOCIATED AND SH3 DOMAIN-CONTAINING BA-RELATED"/>
    <property type="match status" value="1"/>
</dbReference>
<organism evidence="1 2">
    <name type="scientific">Strigomonas culicis</name>
    <dbReference type="NCBI Taxonomy" id="28005"/>
    <lineage>
        <taxon>Eukaryota</taxon>
        <taxon>Discoba</taxon>
        <taxon>Euglenozoa</taxon>
        <taxon>Kinetoplastea</taxon>
        <taxon>Metakinetoplastina</taxon>
        <taxon>Trypanosomatida</taxon>
        <taxon>Trypanosomatidae</taxon>
        <taxon>Strigomonadinae</taxon>
        <taxon>Strigomonas</taxon>
    </lineage>
</organism>
<evidence type="ECO:0000313" key="2">
    <source>
        <dbReference type="Proteomes" id="UP000015354"/>
    </source>
</evidence>
<dbReference type="EMBL" id="ATMH01000453">
    <property type="protein sequence ID" value="EPY36695.1"/>
    <property type="molecule type" value="Genomic_DNA"/>
</dbReference>
<comment type="caution">
    <text evidence="1">The sequence shown here is derived from an EMBL/GenBank/DDBJ whole genome shotgun (WGS) entry which is preliminary data.</text>
</comment>
<name>S9WL67_9TRYP</name>
<dbReference type="Gene3D" id="3.40.50.1240">
    <property type="entry name" value="Phosphoglycerate mutase-like"/>
    <property type="match status" value="1"/>
</dbReference>
<dbReference type="SMART" id="SM00855">
    <property type="entry name" value="PGAM"/>
    <property type="match status" value="1"/>
</dbReference>
<dbReference type="InterPro" id="IPR051710">
    <property type="entry name" value="Phosphatase_SH3-domain"/>
</dbReference>
<dbReference type="AlphaFoldDB" id="S9WL67"/>
<dbReference type="Pfam" id="PF00300">
    <property type="entry name" value="His_Phos_1"/>
    <property type="match status" value="1"/>
</dbReference>
<gene>
    <name evidence="1" type="ORF">STCU_00453</name>
</gene>
<keyword evidence="2" id="KW-1185">Reference proteome</keyword>